<accession>A0ABW1IK65</accession>
<comment type="caution">
    <text evidence="2">The sequence shown here is derived from an EMBL/GenBank/DDBJ whole genome shotgun (WGS) entry which is preliminary data.</text>
</comment>
<name>A0ABW1IK65_9BACL</name>
<proteinExistence type="predicted"/>
<protein>
    <submittedName>
        <fullName evidence="2">Uncharacterized protein</fullName>
    </submittedName>
</protein>
<feature type="transmembrane region" description="Helical" evidence="1">
    <location>
        <begin position="21"/>
        <end position="48"/>
    </location>
</feature>
<evidence type="ECO:0000256" key="1">
    <source>
        <dbReference type="SAM" id="Phobius"/>
    </source>
</evidence>
<evidence type="ECO:0000313" key="2">
    <source>
        <dbReference type="EMBL" id="MFC5985443.1"/>
    </source>
</evidence>
<reference evidence="3" key="1">
    <citation type="journal article" date="2019" name="Int. J. Syst. Evol. Microbiol.">
        <title>The Global Catalogue of Microorganisms (GCM) 10K type strain sequencing project: providing services to taxonomists for standard genome sequencing and annotation.</title>
        <authorList>
            <consortium name="The Broad Institute Genomics Platform"/>
            <consortium name="The Broad Institute Genome Sequencing Center for Infectious Disease"/>
            <person name="Wu L."/>
            <person name="Ma J."/>
        </authorList>
    </citation>
    <scope>NUCLEOTIDE SEQUENCE [LARGE SCALE GENOMIC DNA]</scope>
    <source>
        <strain evidence="3">CCM 8749</strain>
    </source>
</reference>
<evidence type="ECO:0000313" key="3">
    <source>
        <dbReference type="Proteomes" id="UP001596250"/>
    </source>
</evidence>
<organism evidence="2 3">
    <name type="scientific">Marinicrinis lubricantis</name>
    <dbReference type="NCBI Taxonomy" id="2086470"/>
    <lineage>
        <taxon>Bacteria</taxon>
        <taxon>Bacillati</taxon>
        <taxon>Bacillota</taxon>
        <taxon>Bacilli</taxon>
        <taxon>Bacillales</taxon>
        <taxon>Paenibacillaceae</taxon>
    </lineage>
</organism>
<dbReference type="Proteomes" id="UP001596250">
    <property type="component" value="Unassembled WGS sequence"/>
</dbReference>
<sequence>MRPFVFQLMVMRRKYGSDSSYAAVGVFIASLLALVTLPLIHVCLTYFAP</sequence>
<gene>
    <name evidence="2" type="ORF">ACFPXP_03190</name>
</gene>
<keyword evidence="1" id="KW-0472">Membrane</keyword>
<keyword evidence="1" id="KW-1133">Transmembrane helix</keyword>
<dbReference type="RefSeq" id="WP_379892287.1">
    <property type="nucleotide sequence ID" value="NZ_CBCSCT010000050.1"/>
</dbReference>
<dbReference type="EMBL" id="JBHSQV010000026">
    <property type="protein sequence ID" value="MFC5985443.1"/>
    <property type="molecule type" value="Genomic_DNA"/>
</dbReference>
<keyword evidence="3" id="KW-1185">Reference proteome</keyword>
<keyword evidence="1" id="KW-0812">Transmembrane</keyword>